<keyword evidence="8 16" id="KW-1133">Transmembrane helix</keyword>
<keyword evidence="19" id="KW-1185">Reference proteome</keyword>
<feature type="binding site" evidence="14">
    <location>
        <begin position="116"/>
        <end position="119"/>
    </location>
    <ligand>
        <name>GTP</name>
        <dbReference type="ChEBI" id="CHEBI:37565"/>
        <label>4</label>
    </ligand>
</feature>
<dbReference type="Pfam" id="PF02421">
    <property type="entry name" value="FeoB_N"/>
    <property type="match status" value="1"/>
</dbReference>
<feature type="binding site" evidence="14">
    <location>
        <begin position="56"/>
        <end position="59"/>
    </location>
    <ligand>
        <name>GTP</name>
        <dbReference type="ChEBI" id="CHEBI:37565"/>
        <label>3</label>
    </ligand>
</feature>
<keyword evidence="6 16" id="KW-0812">Transmembrane</keyword>
<accession>A0A6N8U9Q8</accession>
<organism evidence="18 19">
    <name type="scientific">Copranaerobaculum intestinale</name>
    <dbReference type="NCBI Taxonomy" id="2692629"/>
    <lineage>
        <taxon>Bacteria</taxon>
        <taxon>Bacillati</taxon>
        <taxon>Bacillota</taxon>
        <taxon>Erysipelotrichia</taxon>
        <taxon>Erysipelotrichales</taxon>
        <taxon>Erysipelotrichaceae</taxon>
        <taxon>Copranaerobaculum</taxon>
    </lineage>
</organism>
<dbReference type="AlphaFoldDB" id="A0A6N8U9Q8"/>
<evidence type="ECO:0000256" key="12">
    <source>
        <dbReference type="ARBA" id="ARBA00023136"/>
    </source>
</evidence>
<feature type="binding site" evidence="14">
    <location>
        <begin position="10"/>
        <end position="17"/>
    </location>
    <ligand>
        <name>GTP</name>
        <dbReference type="ChEBI" id="CHEBI:37565"/>
        <label>1</label>
    </ligand>
</feature>
<feature type="transmembrane region" description="Helical" evidence="16">
    <location>
        <begin position="675"/>
        <end position="701"/>
    </location>
</feature>
<dbReference type="InterPro" id="IPR050860">
    <property type="entry name" value="FeoB_GTPase"/>
</dbReference>
<dbReference type="InterPro" id="IPR027417">
    <property type="entry name" value="P-loop_NTPase"/>
</dbReference>
<evidence type="ECO:0000256" key="11">
    <source>
        <dbReference type="ARBA" id="ARBA00023134"/>
    </source>
</evidence>
<evidence type="ECO:0000259" key="17">
    <source>
        <dbReference type="PROSITE" id="PS51711"/>
    </source>
</evidence>
<evidence type="ECO:0000256" key="14">
    <source>
        <dbReference type="PIRSR" id="PIRSR603373-1"/>
    </source>
</evidence>
<evidence type="ECO:0000256" key="3">
    <source>
        <dbReference type="ARBA" id="ARBA00022448"/>
    </source>
</evidence>
<dbReference type="EMBL" id="WUUQ01000004">
    <property type="protein sequence ID" value="MXQ74215.1"/>
    <property type="molecule type" value="Genomic_DNA"/>
</dbReference>
<dbReference type="GO" id="GO:0015093">
    <property type="term" value="F:ferrous iron transmembrane transporter activity"/>
    <property type="evidence" value="ECO:0007669"/>
    <property type="project" value="UniProtKB-UniRule"/>
</dbReference>
<dbReference type="Gene3D" id="3.40.50.300">
    <property type="entry name" value="P-loop containing nucleotide triphosphate hydrolases"/>
    <property type="match status" value="1"/>
</dbReference>
<dbReference type="InterPro" id="IPR011640">
    <property type="entry name" value="Fe2_transport_prot_B_C"/>
</dbReference>
<evidence type="ECO:0000313" key="19">
    <source>
        <dbReference type="Proteomes" id="UP000434036"/>
    </source>
</evidence>
<evidence type="ECO:0000256" key="6">
    <source>
        <dbReference type="ARBA" id="ARBA00022692"/>
    </source>
</evidence>
<feature type="binding site" evidence="14">
    <location>
        <begin position="35"/>
        <end position="39"/>
    </location>
    <ligand>
        <name>GTP</name>
        <dbReference type="ChEBI" id="CHEBI:37565"/>
        <label>2</label>
    </ligand>
</feature>
<gene>
    <name evidence="18" type="primary">feoB</name>
    <name evidence="18" type="ORF">GSF08_09730</name>
</gene>
<evidence type="ECO:0000256" key="2">
    <source>
        <dbReference type="ARBA" id="ARBA00004651"/>
    </source>
</evidence>
<feature type="binding site" evidence="15">
    <location>
        <position position="24"/>
    </location>
    <ligand>
        <name>Mg(2+)</name>
        <dbReference type="ChEBI" id="CHEBI:18420"/>
        <label>2</label>
    </ligand>
</feature>
<reference evidence="18 19" key="1">
    <citation type="submission" date="2019-12" db="EMBL/GenBank/DDBJ databases">
        <authorList>
            <person name="Yang R."/>
        </authorList>
    </citation>
    <scope>NUCLEOTIDE SEQUENCE [LARGE SCALE GENOMIC DNA]</scope>
    <source>
        <strain evidence="18 19">DONG20-135</strain>
    </source>
</reference>
<dbReference type="Proteomes" id="UP000434036">
    <property type="component" value="Unassembled WGS sequence"/>
</dbReference>
<dbReference type="InterPro" id="IPR006073">
    <property type="entry name" value="GTP-bd"/>
</dbReference>
<dbReference type="RefSeq" id="WP_160625607.1">
    <property type="nucleotide sequence ID" value="NZ_WUUQ01000004.1"/>
</dbReference>
<keyword evidence="15" id="KW-0479">Metal-binding</keyword>
<keyword evidence="11 14" id="KW-0342">GTP-binding</keyword>
<keyword evidence="3 16" id="KW-0813">Transport</keyword>
<dbReference type="CDD" id="cd01879">
    <property type="entry name" value="FeoB"/>
    <property type="match status" value="1"/>
</dbReference>
<dbReference type="InterPro" id="IPR030389">
    <property type="entry name" value="G_FEOB_dom"/>
</dbReference>
<feature type="transmembrane region" description="Helical" evidence="16">
    <location>
        <begin position="383"/>
        <end position="406"/>
    </location>
</feature>
<dbReference type="PANTHER" id="PTHR43185">
    <property type="entry name" value="FERROUS IRON TRANSPORT PROTEIN B"/>
    <property type="match status" value="1"/>
</dbReference>
<evidence type="ECO:0000313" key="18">
    <source>
        <dbReference type="EMBL" id="MXQ74215.1"/>
    </source>
</evidence>
<dbReference type="InterPro" id="IPR003373">
    <property type="entry name" value="Fe2_transport_prot-B"/>
</dbReference>
<proteinExistence type="inferred from homology"/>
<comment type="function">
    <text evidence="1 16">Probable transporter of a GTP-driven Fe(2+) uptake system.</text>
</comment>
<evidence type="ECO:0000256" key="4">
    <source>
        <dbReference type="ARBA" id="ARBA00022475"/>
    </source>
</evidence>
<feature type="transmembrane region" description="Helical" evidence="16">
    <location>
        <begin position="645"/>
        <end position="668"/>
    </location>
</feature>
<feature type="binding site" evidence="15">
    <location>
        <position position="22"/>
    </location>
    <ligand>
        <name>Mg(2+)</name>
        <dbReference type="ChEBI" id="CHEBI:18420"/>
        <label>1</label>
    </ligand>
</feature>
<comment type="similarity">
    <text evidence="16">Belongs to the TRAFAC class TrmE-Era-EngA-EngB-Septin-like GTPase superfamily. FeoB GTPase (TC 9.A.8) family.</text>
</comment>
<dbReference type="GO" id="GO:0005886">
    <property type="term" value="C:plasma membrane"/>
    <property type="evidence" value="ECO:0007669"/>
    <property type="project" value="UniProtKB-SubCell"/>
</dbReference>
<feature type="transmembrane region" description="Helical" evidence="16">
    <location>
        <begin position="511"/>
        <end position="528"/>
    </location>
</feature>
<evidence type="ECO:0000256" key="7">
    <source>
        <dbReference type="ARBA" id="ARBA00022741"/>
    </source>
</evidence>
<dbReference type="SUPFAM" id="SSF52540">
    <property type="entry name" value="P-loop containing nucleoside triphosphate hydrolases"/>
    <property type="match status" value="1"/>
</dbReference>
<comment type="caution">
    <text evidence="18">The sequence shown here is derived from an EMBL/GenBank/DDBJ whole genome shotgun (WGS) entry which is preliminary data.</text>
</comment>
<dbReference type="PROSITE" id="PS51711">
    <property type="entry name" value="G_FEOB"/>
    <property type="match status" value="1"/>
</dbReference>
<feature type="binding site" evidence="15">
    <location>
        <position position="21"/>
    </location>
    <ligand>
        <name>Mg(2+)</name>
        <dbReference type="ChEBI" id="CHEBI:18420"/>
        <label>2</label>
    </ligand>
</feature>
<keyword evidence="15" id="KW-0460">Magnesium</keyword>
<dbReference type="PANTHER" id="PTHR43185:SF1">
    <property type="entry name" value="FE(2+) TRANSPORTER FEOB"/>
    <property type="match status" value="1"/>
</dbReference>
<keyword evidence="12 16" id="KW-0472">Membrane</keyword>
<keyword evidence="4" id="KW-1003">Cell membrane</keyword>
<name>A0A6N8U9Q8_9FIRM</name>
<sequence>MKEYTIAFVGNPNVGKSAWINALSHADFKIGNWPGVTIERKEATVTWQDDSYHLIDLPGTYSLDDITNEEIITSQFLKQEKVDCIVNVVDATNLQRNLYLTLLLRELQVPMILLLNFMDEADRYHIHIEIQKLSRRLQIPVIAASAYDASKYEHVQQEIIDQSGKTVFYYPLLPDVDYEKYVALFHYVEQHIPHFLKLEDKQICDMITKIREGDRETALQFRTWGIDEEKLKQKLEPFGEAVMKEKRYEVIHSLMKYVKENEDLRLEKTRRIDKLLLHRFWGLPLFFLLFSLLLLFVFHGSAPLNDFIDYTVHEYISKYVYLLLSWAPKVLRELVVNGIIAGVGGVLVFIPLMAFLYLMLAILEESGYMSRIAFLLDRAMRNFHLSGKSFVSLLIGFGCNVPAVYATRTLDNERQKKLTAVLIPFMSCGARLPVYVLFAAAFFKQKAGLMIVTVYAIGILLALLLAMIFSRFQTFQDHDLFVLELPPYRVPKLKTVFHKVKLEVKGYIKKATNVVLWAMILIWVISYFPKGNIESSYIASFGRSASVLYQPLGFGTRWETVASLPGSVIAKETVVGFLDQVLLKTKSDVTYEWNLWEDTRTLAVKLGSAVKDSAVNMVTIGGYEKQSDSLVHAISELWTDRLAKLRAFCFMLYVLLSIPCVMTLNAIYREYGRKLLLISISTMLIVPYLTAFFIFQIFSLIL</sequence>
<evidence type="ECO:0000256" key="13">
    <source>
        <dbReference type="NCBIfam" id="TIGR00437"/>
    </source>
</evidence>
<evidence type="ECO:0000256" key="9">
    <source>
        <dbReference type="ARBA" id="ARBA00023004"/>
    </source>
</evidence>
<dbReference type="Pfam" id="PF07670">
    <property type="entry name" value="Gate"/>
    <property type="match status" value="1"/>
</dbReference>
<keyword evidence="5 16" id="KW-0410">Iron transport</keyword>
<dbReference type="InterPro" id="IPR011642">
    <property type="entry name" value="Gate_dom"/>
</dbReference>
<protein>
    <recommendedName>
        <fullName evidence="13 16">Ferrous iron transport protein B</fullName>
    </recommendedName>
</protein>
<keyword evidence="9 16" id="KW-0408">Iron</keyword>
<dbReference type="GO" id="GO:0046872">
    <property type="term" value="F:metal ion binding"/>
    <property type="evidence" value="ECO:0007669"/>
    <property type="project" value="UniProtKB-KW"/>
</dbReference>
<keyword evidence="7 14" id="KW-0547">Nucleotide-binding</keyword>
<evidence type="ECO:0000256" key="16">
    <source>
        <dbReference type="RuleBase" id="RU362098"/>
    </source>
</evidence>
<feature type="transmembrane region" description="Helical" evidence="16">
    <location>
        <begin position="418"/>
        <end position="443"/>
    </location>
</feature>
<feature type="transmembrane region" description="Helical" evidence="16">
    <location>
        <begin position="339"/>
        <end position="363"/>
    </location>
</feature>
<dbReference type="Pfam" id="PF07664">
    <property type="entry name" value="FeoB_C"/>
    <property type="match status" value="1"/>
</dbReference>
<reference evidence="18 19" key="2">
    <citation type="submission" date="2020-01" db="EMBL/GenBank/DDBJ databases">
        <title>Clostridiaceae sp. nov. isolated from the gut of human by culturomics.</title>
        <authorList>
            <person name="Chang Y."/>
        </authorList>
    </citation>
    <scope>NUCLEOTIDE SEQUENCE [LARGE SCALE GENOMIC DNA]</scope>
    <source>
        <strain evidence="18 19">DONG20-135</strain>
    </source>
</reference>
<evidence type="ECO:0000256" key="1">
    <source>
        <dbReference type="ARBA" id="ARBA00003926"/>
    </source>
</evidence>
<dbReference type="PRINTS" id="PR00326">
    <property type="entry name" value="GTP1OBG"/>
</dbReference>
<evidence type="ECO:0000256" key="15">
    <source>
        <dbReference type="PIRSR" id="PIRSR603373-2"/>
    </source>
</evidence>
<comment type="subcellular location">
    <subcellularLocation>
        <location evidence="2 16">Cell membrane</location>
        <topology evidence="2 16">Multi-pass membrane protein</topology>
    </subcellularLocation>
</comment>
<feature type="transmembrane region" description="Helical" evidence="16">
    <location>
        <begin position="280"/>
        <end position="298"/>
    </location>
</feature>
<keyword evidence="10" id="KW-0406">Ion transport</keyword>
<dbReference type="GO" id="GO:0005525">
    <property type="term" value="F:GTP binding"/>
    <property type="evidence" value="ECO:0007669"/>
    <property type="project" value="UniProtKB-KW"/>
</dbReference>
<feature type="transmembrane region" description="Helical" evidence="16">
    <location>
        <begin position="449"/>
        <end position="469"/>
    </location>
</feature>
<evidence type="ECO:0000256" key="10">
    <source>
        <dbReference type="ARBA" id="ARBA00023065"/>
    </source>
</evidence>
<dbReference type="NCBIfam" id="TIGR00437">
    <property type="entry name" value="feoB"/>
    <property type="match status" value="1"/>
</dbReference>
<evidence type="ECO:0000256" key="8">
    <source>
        <dbReference type="ARBA" id="ARBA00022989"/>
    </source>
</evidence>
<feature type="domain" description="FeoB-type G" evidence="17">
    <location>
        <begin position="3"/>
        <end position="165"/>
    </location>
</feature>
<evidence type="ECO:0000256" key="5">
    <source>
        <dbReference type="ARBA" id="ARBA00022496"/>
    </source>
</evidence>